<evidence type="ECO:0000256" key="2">
    <source>
        <dbReference type="SAM" id="SignalP"/>
    </source>
</evidence>
<feature type="signal peptide" evidence="2">
    <location>
        <begin position="1"/>
        <end position="23"/>
    </location>
</feature>
<proteinExistence type="predicted"/>
<dbReference type="KEGG" id="talb:FTW19_22470"/>
<dbReference type="OrthoDB" id="7559804at2"/>
<keyword evidence="4" id="KW-1185">Reference proteome</keyword>
<dbReference type="AlphaFoldDB" id="A0A5B9EK99"/>
<dbReference type="RefSeq" id="WP_147649819.1">
    <property type="nucleotide sequence ID" value="NZ_CP042806.1"/>
</dbReference>
<dbReference type="EMBL" id="CP042806">
    <property type="protein sequence ID" value="QEE30506.1"/>
    <property type="molecule type" value="Genomic_DNA"/>
</dbReference>
<gene>
    <name evidence="3" type="ORF">FTW19_22470</name>
</gene>
<reference evidence="3 4" key="1">
    <citation type="submission" date="2019-08" db="EMBL/GenBank/DDBJ databases">
        <title>Complete genome sequence of Terriglobus albidus strain ORNL.</title>
        <authorList>
            <person name="Podar M."/>
        </authorList>
    </citation>
    <scope>NUCLEOTIDE SEQUENCE [LARGE SCALE GENOMIC DNA]</scope>
    <source>
        <strain evidence="3 4">ORNL</strain>
    </source>
</reference>
<sequence length="255" mass="27797">MRKHAYCAAFALLIGPLSLLSTAQQPQAPDWALPGSPTHKQVPPPSDFHRSSRIDNMPIGIFDGQADVGGALVEGSGRYDKSIGQYTVTSAGYNIWYQRDEFHFLFKRMSGDVSLAANTSFPKTGGYGDRKVVLVVRQTLEDDSKEAMVGMHGTGMIHLADRPEKGAQMSDMEYRFGGTLNGVIAQRIGIRKKGDEITIYASIKGEPMHPLGPPLTMHFDAPFYVGIGFCSHLPTTPDTGVFSHVVLLNKASKVE</sequence>
<dbReference type="Proteomes" id="UP000321820">
    <property type="component" value="Chromosome"/>
</dbReference>
<evidence type="ECO:0000256" key="1">
    <source>
        <dbReference type="SAM" id="MobiDB-lite"/>
    </source>
</evidence>
<evidence type="ECO:0000313" key="4">
    <source>
        <dbReference type="Proteomes" id="UP000321820"/>
    </source>
</evidence>
<protein>
    <submittedName>
        <fullName evidence="3">Biopolymer transporter Tol</fullName>
    </submittedName>
</protein>
<keyword evidence="2" id="KW-0732">Signal</keyword>
<organism evidence="3 4">
    <name type="scientific">Terriglobus albidus</name>
    <dbReference type="NCBI Taxonomy" id="1592106"/>
    <lineage>
        <taxon>Bacteria</taxon>
        <taxon>Pseudomonadati</taxon>
        <taxon>Acidobacteriota</taxon>
        <taxon>Terriglobia</taxon>
        <taxon>Terriglobales</taxon>
        <taxon>Acidobacteriaceae</taxon>
        <taxon>Terriglobus</taxon>
    </lineage>
</organism>
<feature type="chain" id="PRO_5023016819" evidence="2">
    <location>
        <begin position="24"/>
        <end position="255"/>
    </location>
</feature>
<feature type="region of interest" description="Disordered" evidence="1">
    <location>
        <begin position="28"/>
        <end position="50"/>
    </location>
</feature>
<accession>A0A5B9EK99</accession>
<name>A0A5B9EK99_9BACT</name>
<evidence type="ECO:0000313" key="3">
    <source>
        <dbReference type="EMBL" id="QEE30506.1"/>
    </source>
</evidence>